<evidence type="ECO:0000259" key="2">
    <source>
        <dbReference type="Pfam" id="PF04608"/>
    </source>
</evidence>
<dbReference type="RefSeq" id="WP_085051666.1">
    <property type="nucleotide sequence ID" value="NZ_LNQR01000034.1"/>
</dbReference>
<name>A0ABR5SIA1_9BACT</name>
<dbReference type="InterPro" id="IPR036681">
    <property type="entry name" value="PgpA-like_sf"/>
</dbReference>
<keyword evidence="3" id="KW-0378">Hydrolase</keyword>
<dbReference type="EC" id="3.1.3.27" evidence="3"/>
<keyword evidence="1" id="KW-0812">Transmembrane</keyword>
<dbReference type="InterPro" id="IPR026037">
    <property type="entry name" value="PgpA"/>
</dbReference>
<keyword evidence="1" id="KW-1133">Transmembrane helix</keyword>
<feature type="transmembrane region" description="Helical" evidence="1">
    <location>
        <begin position="128"/>
        <end position="148"/>
    </location>
</feature>
<gene>
    <name evidence="3" type="primary">pgpA</name>
    <name evidence="3" type="ORF">ASN18_1016</name>
</gene>
<dbReference type="Proteomes" id="UP000060487">
    <property type="component" value="Unassembled WGS sequence"/>
</dbReference>
<dbReference type="PIRSF" id="PIRSF006162">
    <property type="entry name" value="PgpA"/>
    <property type="match status" value="1"/>
</dbReference>
<dbReference type="GO" id="GO:0008962">
    <property type="term" value="F:phosphatidylglycerophosphatase activity"/>
    <property type="evidence" value="ECO:0007669"/>
    <property type="project" value="UniProtKB-EC"/>
</dbReference>
<evidence type="ECO:0000256" key="1">
    <source>
        <dbReference type="SAM" id="Phobius"/>
    </source>
</evidence>
<evidence type="ECO:0000313" key="3">
    <source>
        <dbReference type="EMBL" id="KWT90932.1"/>
    </source>
</evidence>
<dbReference type="EMBL" id="LNQR01000034">
    <property type="protein sequence ID" value="KWT90932.1"/>
    <property type="molecule type" value="Genomic_DNA"/>
</dbReference>
<feature type="transmembrane region" description="Helical" evidence="1">
    <location>
        <begin position="86"/>
        <end position="107"/>
    </location>
</feature>
<comment type="caution">
    <text evidence="3">The sequence shown here is derived from an EMBL/GenBank/DDBJ whole genome shotgun (WGS) entry which is preliminary data.</text>
</comment>
<evidence type="ECO:0000313" key="4">
    <source>
        <dbReference type="Proteomes" id="UP000060487"/>
    </source>
</evidence>
<keyword evidence="4" id="KW-1185">Reference proteome</keyword>
<feature type="domain" description="YutG/PgpA" evidence="2">
    <location>
        <begin position="13"/>
        <end position="148"/>
    </location>
</feature>
<dbReference type="SUPFAM" id="SSF101307">
    <property type="entry name" value="YutG-like"/>
    <property type="match status" value="1"/>
</dbReference>
<feature type="transmembrane region" description="Helical" evidence="1">
    <location>
        <begin position="48"/>
        <end position="66"/>
    </location>
</feature>
<proteinExistence type="predicted"/>
<feature type="transmembrane region" description="Helical" evidence="1">
    <location>
        <begin position="20"/>
        <end position="41"/>
    </location>
</feature>
<dbReference type="Pfam" id="PF04608">
    <property type="entry name" value="PgpA"/>
    <property type="match status" value="1"/>
</dbReference>
<dbReference type="InterPro" id="IPR007686">
    <property type="entry name" value="YutG/PgpA"/>
</dbReference>
<sequence>MKSSLPQKILSNIATVWCVGYAPIASGTFGTLAALVFFVLFWPSDFTLLMITAVVIIVGTVAAHAAEGFFKEKDSGKIVIDEVAGFFVSILYVPKGFVVIVLAFFLFRAFDIIKPPPVNYMERIKGGLGVMLDDVAAGLYVNVILQIATRMRFDG</sequence>
<organism evidence="3 4">
    <name type="scientific">Candidatus Magnetominusculus xianensis</name>
    <dbReference type="NCBI Taxonomy" id="1748249"/>
    <lineage>
        <taxon>Bacteria</taxon>
        <taxon>Pseudomonadati</taxon>
        <taxon>Nitrospirota</taxon>
        <taxon>Nitrospiria</taxon>
        <taxon>Nitrospirales</taxon>
        <taxon>Nitrospiraceae</taxon>
        <taxon>Candidatus Magnetominusculus</taxon>
    </lineage>
</organism>
<protein>
    <submittedName>
        <fullName evidence="3">Phosphatidylglycerophosphatase A</fullName>
        <ecNumber evidence="3">3.1.3.27</ecNumber>
    </submittedName>
</protein>
<dbReference type="PANTHER" id="PTHR36305">
    <property type="entry name" value="PHOSPHATIDYLGLYCEROPHOSPHATASE A"/>
    <property type="match status" value="1"/>
</dbReference>
<dbReference type="CDD" id="cd06971">
    <property type="entry name" value="PgpA"/>
    <property type="match status" value="1"/>
</dbReference>
<reference evidence="3 4" key="1">
    <citation type="submission" date="2015-11" db="EMBL/GenBank/DDBJ databases">
        <authorList>
            <person name="Lin W."/>
        </authorList>
    </citation>
    <scope>NUCLEOTIDE SEQUENCE [LARGE SCALE GENOMIC DNA]</scope>
    <source>
        <strain evidence="3 4">HCH-1</strain>
    </source>
</reference>
<accession>A0ABR5SIA1</accession>
<keyword evidence="1" id="KW-0472">Membrane</keyword>
<dbReference type="PANTHER" id="PTHR36305:SF1">
    <property type="entry name" value="PHOSPHATIDYLGLYCEROPHOSPHATASE A"/>
    <property type="match status" value="1"/>
</dbReference>